<evidence type="ECO:0000313" key="3">
    <source>
        <dbReference type="Proteomes" id="UP000239576"/>
    </source>
</evidence>
<dbReference type="Proteomes" id="UP000239576">
    <property type="component" value="Unassembled WGS sequence"/>
</dbReference>
<protein>
    <recommendedName>
        <fullName evidence="1">DUF4007 domain-containing protein</fullName>
    </recommendedName>
</protein>
<dbReference type="InterPro" id="IPR025248">
    <property type="entry name" value="DUF4007"/>
</dbReference>
<comment type="caution">
    <text evidence="2">The sequence shown here is derived from an EMBL/GenBank/DDBJ whole genome shotgun (WGS) entry which is preliminary data.</text>
</comment>
<dbReference type="EMBL" id="PVWK01000043">
    <property type="protein sequence ID" value="PSB31010.1"/>
    <property type="molecule type" value="Genomic_DNA"/>
</dbReference>
<feature type="domain" description="DUF4007" evidence="1">
    <location>
        <begin position="61"/>
        <end position="180"/>
    </location>
</feature>
<dbReference type="Pfam" id="PF13182">
    <property type="entry name" value="DUF4007"/>
    <property type="match status" value="1"/>
</dbReference>
<dbReference type="OrthoDB" id="494784at2"/>
<sequence>MPKLQLSFSGTFALKKEDLLKILRVAEEEQGLKSSTQGLSKEESDQELSERTGLGIPKLRMRGWASRSGLVADDFLSPEGKLVLDKDPYLESPITNWLMHFYLSLGDKGLQSPPTTPADWGGWTYFVYTFLPSYRAFTSDDLVHTSALVFEQEPTKSLTKNFKFVLRAYTEEQAIANCKFLIQEDNQYVAGQADLPNPYLVGYFLAKLWERDFPNDTSALTESILNHPMGLAPVLGLSVAATQEQLNTLESHGIIEQRRAVPPFQVIPRWDAPLTLLEKAYDSDR</sequence>
<proteinExistence type="predicted"/>
<reference evidence="2 3" key="2">
    <citation type="submission" date="2018-03" db="EMBL/GenBank/DDBJ databases">
        <title>The ancient ancestry and fast evolution of plastids.</title>
        <authorList>
            <person name="Moore K.R."/>
            <person name="Magnabosco C."/>
            <person name="Momper L."/>
            <person name="Gold D.A."/>
            <person name="Bosak T."/>
            <person name="Fournier G.P."/>
        </authorList>
    </citation>
    <scope>NUCLEOTIDE SEQUENCE [LARGE SCALE GENOMIC DNA]</scope>
    <source>
        <strain evidence="2 3">ULC18</strain>
    </source>
</reference>
<evidence type="ECO:0000259" key="1">
    <source>
        <dbReference type="Pfam" id="PF13182"/>
    </source>
</evidence>
<organism evidence="2 3">
    <name type="scientific">Stenomitos frigidus ULC18</name>
    <dbReference type="NCBI Taxonomy" id="2107698"/>
    <lineage>
        <taxon>Bacteria</taxon>
        <taxon>Bacillati</taxon>
        <taxon>Cyanobacteriota</taxon>
        <taxon>Cyanophyceae</taxon>
        <taxon>Leptolyngbyales</taxon>
        <taxon>Leptolyngbyaceae</taxon>
        <taxon>Stenomitos</taxon>
    </lineage>
</organism>
<keyword evidence="3" id="KW-1185">Reference proteome</keyword>
<reference evidence="3" key="1">
    <citation type="submission" date="2018-02" db="EMBL/GenBank/DDBJ databases">
        <authorList>
            <person name="Moore K."/>
            <person name="Momper L."/>
        </authorList>
    </citation>
    <scope>NUCLEOTIDE SEQUENCE [LARGE SCALE GENOMIC DNA]</scope>
    <source>
        <strain evidence="3">ULC18</strain>
    </source>
</reference>
<evidence type="ECO:0000313" key="2">
    <source>
        <dbReference type="EMBL" id="PSB31010.1"/>
    </source>
</evidence>
<accession>A0A2T1EE50</accession>
<dbReference type="AlphaFoldDB" id="A0A2T1EE50"/>
<gene>
    <name evidence="2" type="ORF">C7B82_07780</name>
</gene>
<name>A0A2T1EE50_9CYAN</name>
<dbReference type="RefSeq" id="WP_106255740.1">
    <property type="nucleotide sequence ID" value="NZ_CAWNSW010000051.1"/>
</dbReference>